<dbReference type="AlphaFoldDB" id="A0A1I8B5B2"/>
<organism evidence="1 2">
    <name type="scientific">Meloidogyne hapla</name>
    <name type="common">Root-knot nematode worm</name>
    <dbReference type="NCBI Taxonomy" id="6305"/>
    <lineage>
        <taxon>Eukaryota</taxon>
        <taxon>Metazoa</taxon>
        <taxon>Ecdysozoa</taxon>
        <taxon>Nematoda</taxon>
        <taxon>Chromadorea</taxon>
        <taxon>Rhabditida</taxon>
        <taxon>Tylenchina</taxon>
        <taxon>Tylenchomorpha</taxon>
        <taxon>Tylenchoidea</taxon>
        <taxon>Meloidogynidae</taxon>
        <taxon>Meloidogyninae</taxon>
        <taxon>Meloidogyne</taxon>
    </lineage>
</organism>
<reference evidence="2" key="1">
    <citation type="submission" date="2016-11" db="UniProtKB">
        <authorList>
            <consortium name="WormBaseParasite"/>
        </authorList>
    </citation>
    <scope>IDENTIFICATION</scope>
</reference>
<evidence type="ECO:0000313" key="2">
    <source>
        <dbReference type="WBParaSite" id="MhA1_Contig1404.frz3.gene1"/>
    </source>
</evidence>
<evidence type="ECO:0000313" key="1">
    <source>
        <dbReference type="Proteomes" id="UP000095281"/>
    </source>
</evidence>
<name>A0A1I8B5B2_MELHA</name>
<sequence>MEEEFEESNISAFADDEISLLNNKMKQVISNGLKTRMEEHADKSKHDFLVIATLVDPRYKNKGSIFNAAQRMRNKMLICSEIVQCLNPVVANSPTHSFASGENNDDPMGQFLSVGCEEEHLATNMVDYPNVEEEVDAYFKVF</sequence>
<proteinExistence type="predicted"/>
<keyword evidence="1" id="KW-1185">Reference proteome</keyword>
<protein>
    <submittedName>
        <fullName evidence="2">DNA-directed RNA polymerase</fullName>
    </submittedName>
</protein>
<dbReference type="Proteomes" id="UP000095281">
    <property type="component" value="Unplaced"/>
</dbReference>
<accession>A0A1I8B5B2</accession>
<dbReference type="WBParaSite" id="MhA1_Contig1404.frz3.gene1">
    <property type="protein sequence ID" value="MhA1_Contig1404.frz3.gene1"/>
    <property type="gene ID" value="MhA1_Contig1404.frz3.gene1"/>
</dbReference>